<dbReference type="WBParaSite" id="Gr19_v10_g14138.t1">
    <property type="protein sequence ID" value="Gr19_v10_g14138.t1"/>
    <property type="gene ID" value="Gr19_v10_g14138"/>
</dbReference>
<accession>A0A914H4Q0</accession>
<keyword evidence="1" id="KW-1185">Reference proteome</keyword>
<organism evidence="1 2">
    <name type="scientific">Globodera rostochiensis</name>
    <name type="common">Golden nematode worm</name>
    <name type="synonym">Heterodera rostochiensis</name>
    <dbReference type="NCBI Taxonomy" id="31243"/>
    <lineage>
        <taxon>Eukaryota</taxon>
        <taxon>Metazoa</taxon>
        <taxon>Ecdysozoa</taxon>
        <taxon>Nematoda</taxon>
        <taxon>Chromadorea</taxon>
        <taxon>Rhabditida</taxon>
        <taxon>Tylenchina</taxon>
        <taxon>Tylenchomorpha</taxon>
        <taxon>Tylenchoidea</taxon>
        <taxon>Heteroderidae</taxon>
        <taxon>Heteroderinae</taxon>
        <taxon>Globodera</taxon>
    </lineage>
</organism>
<reference evidence="2" key="1">
    <citation type="submission" date="2022-11" db="UniProtKB">
        <authorList>
            <consortium name="WormBaseParasite"/>
        </authorList>
    </citation>
    <scope>IDENTIFICATION</scope>
</reference>
<sequence>MERQFLSETNFIAKNDGIEKLFEKYGSTLYKRLTVKIIDIVTLNSLLKTERKQYYNELLFNLNEDKVSPRRFIRSPPECGAVMEKAKQFACCWMPKQSDKNACFVNNTLDNGYKHKKMPAHRWLHWFCALVDCRSNWQHSICDNW</sequence>
<dbReference type="AlphaFoldDB" id="A0A914H4Q0"/>
<dbReference type="Proteomes" id="UP000887572">
    <property type="component" value="Unplaced"/>
</dbReference>
<evidence type="ECO:0000313" key="2">
    <source>
        <dbReference type="WBParaSite" id="Gr19_v10_g14138.t1"/>
    </source>
</evidence>
<proteinExistence type="predicted"/>
<protein>
    <submittedName>
        <fullName evidence="2">Uncharacterized protein</fullName>
    </submittedName>
</protein>
<evidence type="ECO:0000313" key="1">
    <source>
        <dbReference type="Proteomes" id="UP000887572"/>
    </source>
</evidence>
<name>A0A914H4Q0_GLORO</name>